<evidence type="ECO:0000256" key="1">
    <source>
        <dbReference type="ARBA" id="ARBA00006394"/>
    </source>
</evidence>
<dbReference type="EMBL" id="WMJZ01000044">
    <property type="protein sequence ID" value="MTH48554.1"/>
    <property type="molecule type" value="Genomic_DNA"/>
</dbReference>
<gene>
    <name evidence="12" type="primary">aceB</name>
    <name evidence="12" type="ORF">GJV78_20335</name>
</gene>
<dbReference type="InterPro" id="IPR046363">
    <property type="entry name" value="MS_N_TIM-barrel_dom"/>
</dbReference>
<keyword evidence="13" id="KW-1185">Reference proteome</keyword>
<dbReference type="FunFam" id="3.20.20.360:FF:000001">
    <property type="entry name" value="Malate synthase"/>
    <property type="match status" value="1"/>
</dbReference>
<dbReference type="Gene3D" id="1.20.1220.12">
    <property type="entry name" value="Malate synthase, domain III"/>
    <property type="match status" value="1"/>
</dbReference>
<feature type="domain" description="Malate synthase TIM barrel" evidence="9">
    <location>
        <begin position="163"/>
        <end position="407"/>
    </location>
</feature>
<evidence type="ECO:0000256" key="8">
    <source>
        <dbReference type="RuleBase" id="RU000555"/>
    </source>
</evidence>
<dbReference type="OrthoDB" id="9768429at2"/>
<name>A0A6L6IRG5_9ENTR</name>
<feature type="active site" description="Proton donor" evidence="7">
    <location>
        <position position="447"/>
    </location>
</feature>
<dbReference type="InterPro" id="IPR011076">
    <property type="entry name" value="Malate_synth_sf"/>
</dbReference>
<dbReference type="PANTHER" id="PTHR42902:SF1">
    <property type="entry name" value="MALATE SYNTHASE 1-RELATED"/>
    <property type="match status" value="1"/>
</dbReference>
<dbReference type="UniPathway" id="UPA00703">
    <property type="reaction ID" value="UER00720"/>
</dbReference>
<dbReference type="InterPro" id="IPR048355">
    <property type="entry name" value="MS_C"/>
</dbReference>
<proteinExistence type="inferred from homology"/>
<organism evidence="12 13">
    <name type="scientific">Intestinirhabdus alba</name>
    <dbReference type="NCBI Taxonomy" id="2899544"/>
    <lineage>
        <taxon>Bacteria</taxon>
        <taxon>Pseudomonadati</taxon>
        <taxon>Pseudomonadota</taxon>
        <taxon>Gammaproteobacteria</taxon>
        <taxon>Enterobacterales</taxon>
        <taxon>Enterobacteriaceae</taxon>
        <taxon>Intestinirhabdus</taxon>
    </lineage>
</organism>
<evidence type="ECO:0000259" key="11">
    <source>
        <dbReference type="Pfam" id="PF20659"/>
    </source>
</evidence>
<keyword evidence="3 8" id="KW-0329">Glyoxylate bypass</keyword>
<feature type="active site" description="Proton acceptor" evidence="7">
    <location>
        <position position="166"/>
    </location>
</feature>
<dbReference type="Proteomes" id="UP000477739">
    <property type="component" value="Unassembled WGS sequence"/>
</dbReference>
<dbReference type="NCBIfam" id="TIGR01344">
    <property type="entry name" value="malate_syn_A"/>
    <property type="match status" value="1"/>
</dbReference>
<dbReference type="RefSeq" id="WP_155110004.1">
    <property type="nucleotide sequence ID" value="NZ_WMJZ01000044.1"/>
</dbReference>
<dbReference type="CDD" id="cd00727">
    <property type="entry name" value="malate_synt_A"/>
    <property type="match status" value="1"/>
</dbReference>
<keyword evidence="4 8" id="KW-0816">Tricarboxylic acid cycle</keyword>
<dbReference type="GO" id="GO:0006099">
    <property type="term" value="P:tricarboxylic acid cycle"/>
    <property type="evidence" value="ECO:0007669"/>
    <property type="project" value="UniProtKB-KW"/>
</dbReference>
<evidence type="ECO:0000313" key="12">
    <source>
        <dbReference type="EMBL" id="MTH48554.1"/>
    </source>
</evidence>
<evidence type="ECO:0000256" key="3">
    <source>
        <dbReference type="ARBA" id="ARBA00022435"/>
    </source>
</evidence>
<evidence type="ECO:0000313" key="13">
    <source>
        <dbReference type="Proteomes" id="UP000477739"/>
    </source>
</evidence>
<dbReference type="EC" id="2.3.3.9" evidence="2 8"/>
<dbReference type="GO" id="GO:0006097">
    <property type="term" value="P:glyoxylate cycle"/>
    <property type="evidence" value="ECO:0007669"/>
    <property type="project" value="UniProtKB-UniPathway"/>
</dbReference>
<keyword evidence="5 8" id="KW-0808">Transferase</keyword>
<evidence type="ECO:0000256" key="7">
    <source>
        <dbReference type="PIRSR" id="PIRSR001363-1"/>
    </source>
</evidence>
<feature type="domain" description="Malate synthase N-terminal" evidence="10">
    <location>
        <begin position="15"/>
        <end position="71"/>
    </location>
</feature>
<evidence type="ECO:0000256" key="2">
    <source>
        <dbReference type="ARBA" id="ARBA00012636"/>
    </source>
</evidence>
<dbReference type="InterPro" id="IPR001465">
    <property type="entry name" value="Malate_synthase_TIM"/>
</dbReference>
<evidence type="ECO:0000259" key="9">
    <source>
        <dbReference type="Pfam" id="PF01274"/>
    </source>
</evidence>
<dbReference type="Pfam" id="PF20656">
    <property type="entry name" value="MS_N"/>
    <property type="match status" value="1"/>
</dbReference>
<dbReference type="GO" id="GO:0004474">
    <property type="term" value="F:malate synthase activity"/>
    <property type="evidence" value="ECO:0007669"/>
    <property type="project" value="UniProtKB-EC"/>
</dbReference>
<reference evidence="12 13" key="1">
    <citation type="submission" date="2019-11" db="EMBL/GenBank/DDBJ databases">
        <title>Escherichia alba sp. nov. isolated from the gut of plastic-eating superworms Zophobas atratus.</title>
        <authorList>
            <person name="Yang Y."/>
        </authorList>
    </citation>
    <scope>NUCLEOTIDE SEQUENCE [LARGE SCALE GENOMIC DNA]</scope>
    <source>
        <strain evidence="13">BIT-B35</strain>
    </source>
</reference>
<dbReference type="PROSITE" id="PS00510">
    <property type="entry name" value="MALATE_SYNTHASE"/>
    <property type="match status" value="1"/>
</dbReference>
<evidence type="ECO:0000256" key="5">
    <source>
        <dbReference type="ARBA" id="ARBA00022679"/>
    </source>
</evidence>
<dbReference type="InterPro" id="IPR006252">
    <property type="entry name" value="Malate_synthA"/>
</dbReference>
<dbReference type="Pfam" id="PF20659">
    <property type="entry name" value="MS_C"/>
    <property type="match status" value="1"/>
</dbReference>
<evidence type="ECO:0000256" key="6">
    <source>
        <dbReference type="ARBA" id="ARBA00047918"/>
    </source>
</evidence>
<comment type="pathway">
    <text evidence="8">Carbohydrate metabolism; glyoxylate cycle; (S)-malate from isocitrate: step 2/2.</text>
</comment>
<dbReference type="PANTHER" id="PTHR42902">
    <property type="entry name" value="MALATE SYNTHASE"/>
    <property type="match status" value="1"/>
</dbReference>
<protein>
    <recommendedName>
        <fullName evidence="2 8">Malate synthase</fullName>
        <ecNumber evidence="2 8">2.3.3.9</ecNumber>
    </recommendedName>
</protein>
<evidence type="ECO:0000256" key="4">
    <source>
        <dbReference type="ARBA" id="ARBA00022532"/>
    </source>
</evidence>
<comment type="caution">
    <text evidence="12">The sequence shown here is derived from an EMBL/GenBank/DDBJ whole genome shotgun (WGS) entry which is preliminary data.</text>
</comment>
<dbReference type="InterPro" id="IPR019830">
    <property type="entry name" value="Malate_synthase_CS"/>
</dbReference>
<dbReference type="GO" id="GO:0005737">
    <property type="term" value="C:cytoplasm"/>
    <property type="evidence" value="ECO:0007669"/>
    <property type="project" value="TreeGrafter"/>
</dbReference>
<dbReference type="AlphaFoldDB" id="A0A6L6IRG5"/>
<dbReference type="PIRSF" id="PIRSF001363">
    <property type="entry name" value="Malate_synth"/>
    <property type="match status" value="1"/>
</dbReference>
<dbReference type="Pfam" id="PF01274">
    <property type="entry name" value="MS_TIM-barrel"/>
    <property type="match status" value="1"/>
</dbReference>
<dbReference type="FunFam" id="1.20.1220.12:FF:000001">
    <property type="entry name" value="Malate synthase"/>
    <property type="match status" value="1"/>
</dbReference>
<accession>A0A6L6IRG5</accession>
<dbReference type="InterPro" id="IPR044856">
    <property type="entry name" value="Malate_synth_C_sf"/>
</dbReference>
<sequence length="533" mass="60057">MNQQATTTEELLFSQRPGEQERQILTPEAVAFLTELVAHFTPKRNDLLAARIRQQQEIDNGKLPDFISETASIREGAWKIRGIPADLQDRRVEITGPVERKMVINALNANVKVFMADFEDSLAPLWSKVIEGQINLRDAVNGTISYTNEAGKIYQLGPDPALLICRVRGLHLSEKHVTWRGEAIPASLFDFALYFFHNHRALLAKGSGPYFYLPKTQAWQEAAWWSDVFSYAEDRFSLPRGTVKATLLIETLPAVFQMDEILYALRDHIVGLNCGRWDYIFSYIKTLKNHPDRVLPDRQAVTMDKPFLNAYSRLLIKTCHRRGALAMGGMAAFIPSKDAGRNAQVLLKVKADKALEARNGHDGTWIAHPGLADTAMAIFNEALGEHKNQLFVTRDEDAPITAEQLLAPCEGERTEAGMRANIRVAVQYIEAWISGNGCVPIYGLMEDAATAEISRTSIWQWIHHQKTLSNGRPVTKALFRQMLAEELRVIQEELGEHRYGSGRFDDAARLMEQITTSDELIDFLTLPGYRLLA</sequence>
<comment type="catalytic activity">
    <reaction evidence="6 8">
        <text>glyoxylate + acetyl-CoA + H2O = (S)-malate + CoA + H(+)</text>
        <dbReference type="Rhea" id="RHEA:18181"/>
        <dbReference type="ChEBI" id="CHEBI:15377"/>
        <dbReference type="ChEBI" id="CHEBI:15378"/>
        <dbReference type="ChEBI" id="CHEBI:15589"/>
        <dbReference type="ChEBI" id="CHEBI:36655"/>
        <dbReference type="ChEBI" id="CHEBI:57287"/>
        <dbReference type="ChEBI" id="CHEBI:57288"/>
        <dbReference type="EC" id="2.3.3.9"/>
    </reaction>
</comment>
<dbReference type="InterPro" id="IPR048356">
    <property type="entry name" value="MS_N"/>
</dbReference>
<keyword evidence="12" id="KW-0012">Acyltransferase</keyword>
<feature type="domain" description="Malate synthase C-terminal" evidence="11">
    <location>
        <begin position="412"/>
        <end position="531"/>
    </location>
</feature>
<dbReference type="SUPFAM" id="SSF51645">
    <property type="entry name" value="Malate synthase G"/>
    <property type="match status" value="1"/>
</dbReference>
<dbReference type="Gene3D" id="3.20.20.360">
    <property type="entry name" value="Malate synthase, domain 3"/>
    <property type="match status" value="1"/>
</dbReference>
<evidence type="ECO:0000259" key="10">
    <source>
        <dbReference type="Pfam" id="PF20656"/>
    </source>
</evidence>
<comment type="similarity">
    <text evidence="1 8">Belongs to the malate synthase family.</text>
</comment>